<dbReference type="OrthoDB" id="5382170at2759"/>
<organism evidence="1 2">
    <name type="scientific">Exidia glandulosa HHB12029</name>
    <dbReference type="NCBI Taxonomy" id="1314781"/>
    <lineage>
        <taxon>Eukaryota</taxon>
        <taxon>Fungi</taxon>
        <taxon>Dikarya</taxon>
        <taxon>Basidiomycota</taxon>
        <taxon>Agaricomycotina</taxon>
        <taxon>Agaricomycetes</taxon>
        <taxon>Auriculariales</taxon>
        <taxon>Exidiaceae</taxon>
        <taxon>Exidia</taxon>
    </lineage>
</organism>
<sequence>MHNFAAHIELEIDLTPSNTSNELAIHMLLAPITIPIPLIPGLEVHFDPQIHGLVNVSKPVTFTYGVDIQVPTGATLLVAALHPERNVAPGFNETKITTTQFQSSTDELEMDLEFSFRPHFDITLPVLTETIVLALDADLPKAGVKVSQVENVNAKCVAPAANVTSAAATDVLFPRLTRLDPFIGMALTLSLNDIAYTPLDFEHPLENTLPVDCLEYDPRGKVLVAPGSLKDAATDGGNAALSTRSVSTLLVFGSLLSALLMV</sequence>
<dbReference type="AlphaFoldDB" id="A0A165DVN7"/>
<name>A0A165DVN7_EXIGL</name>
<dbReference type="InParanoid" id="A0A165DVN7"/>
<proteinExistence type="predicted"/>
<accession>A0A165DVN7</accession>
<keyword evidence="2" id="KW-1185">Reference proteome</keyword>
<gene>
    <name evidence="1" type="ORF">EXIGLDRAFT_255743</name>
</gene>
<protein>
    <submittedName>
        <fullName evidence="1">Uncharacterized protein</fullName>
    </submittedName>
</protein>
<evidence type="ECO:0000313" key="1">
    <source>
        <dbReference type="EMBL" id="KZV85468.1"/>
    </source>
</evidence>
<reference evidence="1 2" key="1">
    <citation type="journal article" date="2016" name="Mol. Biol. Evol.">
        <title>Comparative Genomics of Early-Diverging Mushroom-Forming Fungi Provides Insights into the Origins of Lignocellulose Decay Capabilities.</title>
        <authorList>
            <person name="Nagy L.G."/>
            <person name="Riley R."/>
            <person name="Tritt A."/>
            <person name="Adam C."/>
            <person name="Daum C."/>
            <person name="Floudas D."/>
            <person name="Sun H."/>
            <person name="Yadav J.S."/>
            <person name="Pangilinan J."/>
            <person name="Larsson K.H."/>
            <person name="Matsuura K."/>
            <person name="Barry K."/>
            <person name="Labutti K."/>
            <person name="Kuo R."/>
            <person name="Ohm R.A."/>
            <person name="Bhattacharya S.S."/>
            <person name="Shirouzu T."/>
            <person name="Yoshinaga Y."/>
            <person name="Martin F.M."/>
            <person name="Grigoriev I.V."/>
            <person name="Hibbett D.S."/>
        </authorList>
    </citation>
    <scope>NUCLEOTIDE SEQUENCE [LARGE SCALE GENOMIC DNA]</scope>
    <source>
        <strain evidence="1 2">HHB12029</strain>
    </source>
</reference>
<dbReference type="Proteomes" id="UP000077266">
    <property type="component" value="Unassembled WGS sequence"/>
</dbReference>
<dbReference type="STRING" id="1314781.A0A165DVN7"/>
<dbReference type="EMBL" id="KV426187">
    <property type="protein sequence ID" value="KZV85468.1"/>
    <property type="molecule type" value="Genomic_DNA"/>
</dbReference>
<evidence type="ECO:0000313" key="2">
    <source>
        <dbReference type="Proteomes" id="UP000077266"/>
    </source>
</evidence>